<sequence>MAKQSVSKLETKKDFKFHYYHNILFSKAQISLLDNEEFGDIDINEREAYTSMTLLHYACQYGIEKIVSDLILKGANLNLKDSHGNTALHFAASCTDNIQIIEEIINAIPTDERNICIIEYICAKNNSGFNALRLAVEHKRLNIVEYLLKIYERYSLVIDNLPLLQLSSQKNDFSIFSLLEKSTCNTTYDKKGAVLIVAAQNEDTLLTQKLLLEADFLIEAMDERGYTPLSIAASCDNVENVKVLIEHGASLTAIAFNGKTILAIAVEHDATKYLLTAETMIFTLSETIAHFCQTKLLFQRNFHDRNTPLHIVAQTGNIEIFMLFIENGYVEGVSFLLNSKNWKALLRRQPLSERNPNPKSPMQLLVQYMPELAEKVFDKCIQGDNYIYEFIDDIYYVDFLSLQLLARNQKDAALEKVLLHNDKEYSTQDLREAIKKTVCHKEIIDSHPLTLMVKYKRYDLLSHKLVESYIDLKWNRFAKWGYYSLCFFHILIVLFLTGLIIDTKPQLTFEKGNMTLTNDWEITSNDGWIVTVIGTIHLSVTIYKLYHDFDIKHRCFDLFFGILMVIFGQSVFSIGSNLQRNEMIILNFCAWFSILNYLKRHPRFGVYVLMINHIVMSFLRFAPIFVMFLLPFAILFHVLLGEKRNIASFLGTFVQILVMMIGELDYKSLGATNTTFVTTTMFCLFLFIVTIFLMNLLIGLAVSDITKILEKAATTRRIMQIETIHHVELAMPEFLRKKFWKGFCQNEKAFKDFENEKHYFTTAKFRQWFKWVGLPKSAIGTMNDSINWKTK</sequence>
<reference evidence="2" key="1">
    <citation type="submission" date="2022-11" db="UniProtKB">
        <authorList>
            <consortium name="WormBaseParasite"/>
        </authorList>
    </citation>
    <scope>IDENTIFICATION</scope>
</reference>
<evidence type="ECO:0000313" key="2">
    <source>
        <dbReference type="WBParaSite" id="ES5_v2.g18128.t1"/>
    </source>
</evidence>
<protein>
    <submittedName>
        <fullName evidence="2">Transient receptor potential cation channel subfamily A member 1</fullName>
    </submittedName>
</protein>
<proteinExistence type="predicted"/>
<dbReference type="WBParaSite" id="ES5_v2.g18128.t1">
    <property type="protein sequence ID" value="ES5_v2.g18128.t1"/>
    <property type="gene ID" value="ES5_v2.g18128"/>
</dbReference>
<name>A0AC34FL72_9BILA</name>
<accession>A0AC34FL72</accession>
<dbReference type="Proteomes" id="UP000887579">
    <property type="component" value="Unplaced"/>
</dbReference>
<evidence type="ECO:0000313" key="1">
    <source>
        <dbReference type="Proteomes" id="UP000887579"/>
    </source>
</evidence>
<organism evidence="1 2">
    <name type="scientific">Panagrolaimus sp. ES5</name>
    <dbReference type="NCBI Taxonomy" id="591445"/>
    <lineage>
        <taxon>Eukaryota</taxon>
        <taxon>Metazoa</taxon>
        <taxon>Ecdysozoa</taxon>
        <taxon>Nematoda</taxon>
        <taxon>Chromadorea</taxon>
        <taxon>Rhabditida</taxon>
        <taxon>Tylenchina</taxon>
        <taxon>Panagrolaimomorpha</taxon>
        <taxon>Panagrolaimoidea</taxon>
        <taxon>Panagrolaimidae</taxon>
        <taxon>Panagrolaimus</taxon>
    </lineage>
</organism>